<reference evidence="1 2" key="1">
    <citation type="submission" date="2020-06" db="EMBL/GenBank/DDBJ databases">
        <title>Description of novel acetic acid bacteria.</title>
        <authorList>
            <person name="Sombolestani A."/>
        </authorList>
    </citation>
    <scope>NUCLEOTIDE SEQUENCE [LARGE SCALE GENOMIC DNA]</scope>
    <source>
        <strain evidence="1 2">LMG 31431</strain>
    </source>
</reference>
<organism evidence="1 2">
    <name type="scientific">Nguyenibacter vanlangensis</name>
    <dbReference type="NCBI Taxonomy" id="1216886"/>
    <lineage>
        <taxon>Bacteria</taxon>
        <taxon>Pseudomonadati</taxon>
        <taxon>Pseudomonadota</taxon>
        <taxon>Alphaproteobacteria</taxon>
        <taxon>Acetobacterales</taxon>
        <taxon>Acetobacteraceae</taxon>
        <taxon>Nguyenibacter</taxon>
    </lineage>
</organism>
<sequence>MSEKFLSVIEYINGANAYVIWSDLNPGVTKNVNSAASVKELLDFFEFSISNNIIIEFDTERNTPVFSCDSPKVVAQRIFRDFSSKVPHMPEFDPPSDDDFVGYLMFKRGCAVLVHGTRLMLPD</sequence>
<evidence type="ECO:0000313" key="2">
    <source>
        <dbReference type="Proteomes" id="UP000534870"/>
    </source>
</evidence>
<protein>
    <submittedName>
        <fullName evidence="1">Uncharacterized protein</fullName>
    </submittedName>
</protein>
<name>A0A7Y7M6S0_9PROT</name>
<dbReference type="RefSeq" id="WP_176639436.1">
    <property type="nucleotide sequence ID" value="NZ_JABXXP010000062.1"/>
</dbReference>
<accession>A0A7Y7M6S0</accession>
<proteinExistence type="predicted"/>
<comment type="caution">
    <text evidence="1">The sequence shown here is derived from an EMBL/GenBank/DDBJ whole genome shotgun (WGS) entry which is preliminary data.</text>
</comment>
<dbReference type="EMBL" id="JABXXP010000062">
    <property type="protein sequence ID" value="NVN10673.1"/>
    <property type="molecule type" value="Genomic_DNA"/>
</dbReference>
<dbReference type="AlphaFoldDB" id="A0A7Y7M6S0"/>
<evidence type="ECO:0000313" key="1">
    <source>
        <dbReference type="EMBL" id="NVN10673.1"/>
    </source>
</evidence>
<gene>
    <name evidence="1" type="ORF">HUK84_05850</name>
</gene>
<dbReference type="Proteomes" id="UP000534870">
    <property type="component" value="Unassembled WGS sequence"/>
</dbReference>